<feature type="region of interest" description="Disordered" evidence="2">
    <location>
        <begin position="1332"/>
        <end position="1354"/>
    </location>
</feature>
<name>A0ABQ5S3E5_9CHLO</name>
<feature type="coiled-coil region" evidence="1">
    <location>
        <begin position="240"/>
        <end position="288"/>
    </location>
</feature>
<evidence type="ECO:0000256" key="1">
    <source>
        <dbReference type="SAM" id="Coils"/>
    </source>
</evidence>
<reference evidence="3 4" key="1">
    <citation type="journal article" date="2023" name="IScience">
        <title>Expanded male sex-determining region conserved during the evolution of homothallism in the green alga Volvox.</title>
        <authorList>
            <person name="Yamamoto K."/>
            <person name="Matsuzaki R."/>
            <person name="Mahakham W."/>
            <person name="Heman W."/>
            <person name="Sekimoto H."/>
            <person name="Kawachi M."/>
            <person name="Minakuchi Y."/>
            <person name="Toyoda A."/>
            <person name="Nozaki H."/>
        </authorList>
    </citation>
    <scope>NUCLEOTIDE SEQUENCE [LARGE SCALE GENOMIC DNA]</scope>
    <source>
        <strain evidence="3 4">NIES-4468</strain>
    </source>
</reference>
<feature type="compositionally biased region" description="Polar residues" evidence="2">
    <location>
        <begin position="1343"/>
        <end position="1354"/>
    </location>
</feature>
<protein>
    <submittedName>
        <fullName evidence="3">Uncharacterized protein</fullName>
    </submittedName>
</protein>
<feature type="coiled-coil region" evidence="1">
    <location>
        <begin position="667"/>
        <end position="771"/>
    </location>
</feature>
<feature type="compositionally biased region" description="Polar residues" evidence="2">
    <location>
        <begin position="1224"/>
        <end position="1241"/>
    </location>
</feature>
<proteinExistence type="predicted"/>
<feature type="coiled-coil region" evidence="1">
    <location>
        <begin position="860"/>
        <end position="1003"/>
    </location>
</feature>
<keyword evidence="1" id="KW-0175">Coiled coil</keyword>
<feature type="region of interest" description="Disordered" evidence="2">
    <location>
        <begin position="1"/>
        <end position="24"/>
    </location>
</feature>
<feature type="region of interest" description="Disordered" evidence="2">
    <location>
        <begin position="1189"/>
        <end position="1293"/>
    </location>
</feature>
<gene>
    <name evidence="3" type="ORF">VaNZ11_007173</name>
</gene>
<dbReference type="PANTHER" id="PTHR47357:SF1">
    <property type="entry name" value="SPINDLE POLE BODY COMPONENT 110"/>
    <property type="match status" value="1"/>
</dbReference>
<organism evidence="3 4">
    <name type="scientific">Volvox africanus</name>
    <dbReference type="NCBI Taxonomy" id="51714"/>
    <lineage>
        <taxon>Eukaryota</taxon>
        <taxon>Viridiplantae</taxon>
        <taxon>Chlorophyta</taxon>
        <taxon>core chlorophytes</taxon>
        <taxon>Chlorophyceae</taxon>
        <taxon>CS clade</taxon>
        <taxon>Chlamydomonadales</taxon>
        <taxon>Volvocaceae</taxon>
        <taxon>Volvox</taxon>
    </lineage>
</organism>
<sequence length="1386" mass="147787">MDSSGPNSYGEAEGRRTSCTNGLETTTLPMRTMTSLQSRSSIVWPPDAKVLSTSEQGSHLPGRSEGVVPLHWGTTRAELEHAFQKPMQQYNVDELTVEWDGLFKGDGSVDLHKPADVYRELRKDLRSLAGVMKQSFRFVVDDRRWPSGGTGPSSGGVLHLEPCLSELRSVAQEIVNATRSASELRIELERLRQANHLLQAQVHEAHVSLMTTEVERNDALSRLAAAELAIAAEAKRAAACEAVRKQNNVLQAQLQEAGGEIKELEEMVRELEERLATSKAEADGLAAQLRAKEGQVISHNLHGRKLSIPSEAGAPEQVDAFLEETHRVAVVSAAHCSKQQRCANASDHHAAGQRSAVGAAPGGDLTESGDAHWMGLANALVKGSRVEVRLREMPPELRRDVQQLLAQFIRKLKEDKDDSKGDDVLNPPTHPPGKHGDVDASVKAAPTAMQGGGHQVAPGIAGAISGTFAASACTVSAGGSEMLHAHVGADVATHHGGDLVDPHLRLPISNTQARGELHLQQQQQQQQQQQPPLLSVHLSLQQDAINELEAAKETIARLTAKLAETQQAHCELQQRLYLADTERAAAEASRSETQATLEEALRQATLAAETAEAEAAAQAALAAEAQVRIGEMQKALQHAVEARNALEVELQDLPVSRQHITFLESQLASCAAVIKELEGRRNDTEQQEVRERQARDAAAKELEAARQRIVRLQADLRESRSDAKIARSEAIAASRDAKAANSGLVKAQREMEEAVQRLRQVESERAALAAALAVAEGGRGQEAQATAREEAAVAEPHAKARGDSEASGNEQHKASGCEGGPPHLTTGPVVEAIDVKLLALELGVAQRELEVAKTRLAEEQSISKQEAARLEAKIQALEADLLATRIEMGAAESAYRERLAAMEAQLAKTEAEAGHKAHIANTSLLEESLAKAQQRVAELEALQRALEQDTAAAVAPASAEAWERLQQLESQLHAAEAALQQAEQRYREEGDSLRMQLAEAKQATAAAMAAAEAAAKQSQGTSVSPVRATDDAKAAVEGQQPEDDDEVDTVVLRARCRALRAELTRVQSALASVMDTWQAAAQDRLGEKLVEVQAAAAAGRVKSDDEFWAHNNEVHSLYALVNALRTSSMYMGAPGTIAAYGDNRADGAGSFGAANCSLLGTSYRRLRYHQYKETLAQMEQLLAGAAEGLLRRPAPPPPPQQQQPGLGGRTDRVQASGRGRESSDGNPSQGRSKGHGQSRNGSGVAADAAGHRANGCHQPGPSLPTGRGVVAGANATSPRRLGRHNAHTGNNLSGGGAAQHVVCAGAADLGSMPTIESSKGTGVGYGMGPSNCTLGRQSAPPLASSSFTSDTGSTRLEDDLANISLLYEIPPMGSPPKYDFSSWTWE</sequence>
<feature type="coiled-coil region" evidence="1">
    <location>
        <begin position="174"/>
        <end position="201"/>
    </location>
</feature>
<dbReference type="PANTHER" id="PTHR47357">
    <property type="entry name" value="COP1-INTERACTIVE PROTEIN 1"/>
    <property type="match status" value="1"/>
</dbReference>
<comment type="caution">
    <text evidence="3">The sequence shown here is derived from an EMBL/GenBank/DDBJ whole genome shotgun (WGS) entry which is preliminary data.</text>
</comment>
<evidence type="ECO:0000256" key="2">
    <source>
        <dbReference type="SAM" id="MobiDB-lite"/>
    </source>
</evidence>
<accession>A0ABQ5S3E5</accession>
<evidence type="ECO:0000313" key="3">
    <source>
        <dbReference type="EMBL" id="GLI64013.1"/>
    </source>
</evidence>
<feature type="coiled-coil region" evidence="1">
    <location>
        <begin position="541"/>
        <end position="614"/>
    </location>
</feature>
<keyword evidence="4" id="KW-1185">Reference proteome</keyword>
<dbReference type="Proteomes" id="UP001165090">
    <property type="component" value="Unassembled WGS sequence"/>
</dbReference>
<evidence type="ECO:0000313" key="4">
    <source>
        <dbReference type="Proteomes" id="UP001165090"/>
    </source>
</evidence>
<feature type="region of interest" description="Disordered" evidence="2">
    <location>
        <begin position="413"/>
        <end position="439"/>
    </location>
</feature>
<dbReference type="EMBL" id="BSDZ01000017">
    <property type="protein sequence ID" value="GLI64013.1"/>
    <property type="molecule type" value="Genomic_DNA"/>
</dbReference>
<feature type="compositionally biased region" description="Basic and acidic residues" evidence="2">
    <location>
        <begin position="413"/>
        <end position="423"/>
    </location>
</feature>
<feature type="region of interest" description="Disordered" evidence="2">
    <location>
        <begin position="780"/>
        <end position="825"/>
    </location>
</feature>
<feature type="compositionally biased region" description="Basic and acidic residues" evidence="2">
    <location>
        <begin position="787"/>
        <end position="815"/>
    </location>
</feature>